<evidence type="ECO:0000313" key="2">
    <source>
        <dbReference type="Proteomes" id="UP000676169"/>
    </source>
</evidence>
<keyword evidence="2" id="KW-1185">Reference proteome</keyword>
<organism evidence="1 2">
    <name type="scientific">Luteolibacter ambystomatis</name>
    <dbReference type="NCBI Taxonomy" id="2824561"/>
    <lineage>
        <taxon>Bacteria</taxon>
        <taxon>Pseudomonadati</taxon>
        <taxon>Verrucomicrobiota</taxon>
        <taxon>Verrucomicrobiia</taxon>
        <taxon>Verrucomicrobiales</taxon>
        <taxon>Verrucomicrobiaceae</taxon>
        <taxon>Luteolibacter</taxon>
    </lineage>
</organism>
<protein>
    <submittedName>
        <fullName evidence="1">Uncharacterized protein</fullName>
    </submittedName>
</protein>
<gene>
    <name evidence="1" type="ORF">KBB96_10325</name>
</gene>
<reference evidence="1" key="1">
    <citation type="submission" date="2021-04" db="EMBL/GenBank/DDBJ databases">
        <title>Luteolibacter sp. 32A isolated from the skin of an Anderson's salamander (Ambystoma andersonii).</title>
        <authorList>
            <person name="Spergser J."/>
            <person name="Busse H.-J."/>
        </authorList>
    </citation>
    <scope>NUCLEOTIDE SEQUENCE</scope>
    <source>
        <strain evidence="1">32A</strain>
    </source>
</reference>
<dbReference type="KEGG" id="lamb:KBB96_10325"/>
<dbReference type="RefSeq" id="WP_211629285.1">
    <property type="nucleotide sequence ID" value="NZ_CP073100.1"/>
</dbReference>
<proteinExistence type="predicted"/>
<sequence>MTPSLLLVAENAPAHRRALETILNPLFKGIHHKPGGKAYADVDPKSQDYLQLVAQRDYARACQAKRVAPIPQVKSWQELQTSAFGTACGMAVMNGRITADFGVLRDELLWRSFSVTTSEDLAQVEEEIARGLSLLRPPGYCLKGRFESYCPILGVVPRAKVAKLVKPLIGDDSPGLLVPVGSLPSGEPPHLKDLTALVEYLGLALRYGNEDFRHHCSLPPMELVGDYLQAIRRRLRGLPARYEMAVLDAVRNLTFMARLLVNWAARQGVAEKPAIECYKQLVTRAVRGVALGLEMLVYHGIGVEVPLVPGERWKAVLKKVRTVGTAVSRRVAMTAVQSVKTAEEMRRIFQALEAEGLVQLEPPSQRFAVAVPRDKFMAKLGRRKELATPLATVREFSPTQWYTKERKRLGKR</sequence>
<evidence type="ECO:0000313" key="1">
    <source>
        <dbReference type="EMBL" id="QUE49269.1"/>
    </source>
</evidence>
<dbReference type="EMBL" id="CP073100">
    <property type="protein sequence ID" value="QUE49269.1"/>
    <property type="molecule type" value="Genomic_DNA"/>
</dbReference>
<name>A0A975G547_9BACT</name>
<dbReference type="Proteomes" id="UP000676169">
    <property type="component" value="Chromosome"/>
</dbReference>
<accession>A0A975G547</accession>
<dbReference type="AlphaFoldDB" id="A0A975G547"/>